<evidence type="ECO:0000256" key="7">
    <source>
        <dbReference type="ARBA" id="ARBA00023054"/>
    </source>
</evidence>
<feature type="compositionally biased region" description="Polar residues" evidence="12">
    <location>
        <begin position="159"/>
        <end position="175"/>
    </location>
</feature>
<keyword evidence="6" id="KW-0862">Zinc</keyword>
<evidence type="ECO:0000313" key="16">
    <source>
        <dbReference type="Proteomes" id="UP000694402"/>
    </source>
</evidence>
<dbReference type="Gene3D" id="1.10.10.2100">
    <property type="match status" value="1"/>
</dbReference>
<feature type="region of interest" description="Disordered" evidence="12">
    <location>
        <begin position="145"/>
        <end position="282"/>
    </location>
</feature>
<reference evidence="15" key="2">
    <citation type="submission" date="2025-09" db="UniProtKB">
        <authorList>
            <consortium name="Ensembl"/>
        </authorList>
    </citation>
    <scope>IDENTIFICATION</scope>
</reference>
<sequence length="359" mass="40114">MVFFTCNACGESLKKAQVEKHVNMCRGCEILSCIDCGKDFWGNDYKNHIKCISEDQKYGGKGYEAKSNKGDVKQQQWIQRIQEAMNKPGIGAKLKDVLNQVSSYDNVPRKKSKFQNWMKNSLKIHNPTLHDQVWDIFSAATSSLAPEAPNQTEEPRQSVAESKTETNGSHQNGTSEEPPPEKKKLNKRERKEARQKKSGKKEKKAPENGSTEEEEASAGKRKDKKRKRSSEEDGEQKGHNAGGEVTTKKRKTSKKDSSEDDQNTEAAEEEAEGAAGEASSKGKFNWKGTIKAVLKQSPEEGLAVKKLRKKVLSAYYSFSGEGNFKSEEELLALFNKKIKGLIVVVEDTGSFTFQPTVRL</sequence>
<dbReference type="GO" id="GO:0001750">
    <property type="term" value="C:photoreceptor outer segment"/>
    <property type="evidence" value="ECO:0007669"/>
    <property type="project" value="UniProtKB-SubCell"/>
</dbReference>
<evidence type="ECO:0000256" key="9">
    <source>
        <dbReference type="ARBA" id="ARBA00063961"/>
    </source>
</evidence>
<dbReference type="FunFam" id="1.10.10.2100:FF:000002">
    <property type="entry name" value="cell growth-regulating nucleolar protein-like"/>
    <property type="match status" value="1"/>
</dbReference>
<dbReference type="GO" id="GO:0003677">
    <property type="term" value="F:DNA binding"/>
    <property type="evidence" value="ECO:0007669"/>
    <property type="project" value="InterPro"/>
</dbReference>
<dbReference type="Proteomes" id="UP000694402">
    <property type="component" value="Unassembled WGS sequence"/>
</dbReference>
<evidence type="ECO:0000256" key="3">
    <source>
        <dbReference type="ARBA" id="ARBA00022723"/>
    </source>
</evidence>
<dbReference type="InterPro" id="IPR014898">
    <property type="entry name" value="Znf_C2H2_LYAR"/>
</dbReference>
<dbReference type="InterPro" id="IPR036236">
    <property type="entry name" value="Znf_C2H2_sf"/>
</dbReference>
<keyword evidence="5 11" id="KW-0863">Zinc-finger</keyword>
<dbReference type="SUPFAM" id="SSF57667">
    <property type="entry name" value="beta-beta-alpha zinc fingers"/>
    <property type="match status" value="2"/>
</dbReference>
<comment type="subunit">
    <text evidence="9">Interacts with PRMT5; this interaction is direct. Interacts with GNL2 and RPL23A. Interacts with nucleolin/NCL; this interaction is direct. Interacts with phosphorylated IRF3; this interaction impairs IRF3 DNA-binding activity.</text>
</comment>
<feature type="compositionally biased region" description="Acidic residues" evidence="12">
    <location>
        <begin position="258"/>
        <end position="272"/>
    </location>
</feature>
<evidence type="ECO:0000256" key="1">
    <source>
        <dbReference type="ARBA" id="ARBA00004123"/>
    </source>
</evidence>
<dbReference type="Pfam" id="PF25879">
    <property type="entry name" value="WHD_LYAR"/>
    <property type="match status" value="1"/>
</dbReference>
<evidence type="ECO:0000256" key="10">
    <source>
        <dbReference type="ARBA" id="ARBA00069216"/>
    </source>
</evidence>
<dbReference type="GeneTree" id="ENSGT00390000003477"/>
<keyword evidence="7" id="KW-0175">Coiled coil</keyword>
<keyword evidence="4" id="KW-0677">Repeat</keyword>
<evidence type="ECO:0000313" key="15">
    <source>
        <dbReference type="Ensembl" id="ENSOTSP00005013629.2"/>
    </source>
</evidence>
<evidence type="ECO:0000256" key="2">
    <source>
        <dbReference type="ARBA" id="ARBA00004504"/>
    </source>
</evidence>
<dbReference type="Ensembl" id="ENSOTST00005014883.2">
    <property type="protein sequence ID" value="ENSOTSP00005013629.2"/>
    <property type="gene ID" value="ENSOTSG00005006895.2"/>
</dbReference>
<dbReference type="Pfam" id="PF08790">
    <property type="entry name" value="zf-LYAR"/>
    <property type="match status" value="1"/>
</dbReference>
<comment type="subcellular location">
    <subcellularLocation>
        <location evidence="2">Cell projection</location>
        <location evidence="2">Cilium</location>
        <location evidence="2">Photoreceptor outer segment</location>
    </subcellularLocation>
    <subcellularLocation>
        <location evidence="1">Nucleus</location>
    </subcellularLocation>
</comment>
<dbReference type="GO" id="GO:0000122">
    <property type="term" value="P:negative regulation of transcription by RNA polymerase II"/>
    <property type="evidence" value="ECO:0007669"/>
    <property type="project" value="TreeGrafter"/>
</dbReference>
<gene>
    <name evidence="15" type="primary">LYAR</name>
</gene>
<dbReference type="Gene3D" id="3.30.1490.490">
    <property type="match status" value="1"/>
</dbReference>
<keyword evidence="3" id="KW-0479">Metal-binding</keyword>
<evidence type="ECO:0000256" key="8">
    <source>
        <dbReference type="ARBA" id="ARBA00023242"/>
    </source>
</evidence>
<dbReference type="GO" id="GO:0005730">
    <property type="term" value="C:nucleolus"/>
    <property type="evidence" value="ECO:0007669"/>
    <property type="project" value="TreeGrafter"/>
</dbReference>
<evidence type="ECO:0000256" key="12">
    <source>
        <dbReference type="SAM" id="MobiDB-lite"/>
    </source>
</evidence>
<evidence type="ECO:0000259" key="13">
    <source>
        <dbReference type="Pfam" id="PF08790"/>
    </source>
</evidence>
<protein>
    <recommendedName>
        <fullName evidence="10">Cell growth-regulating nucleolar protein</fullName>
    </recommendedName>
</protein>
<dbReference type="PROSITE" id="PS51804">
    <property type="entry name" value="ZF_C2HC_LYAR"/>
    <property type="match status" value="2"/>
</dbReference>
<dbReference type="InterPro" id="IPR058719">
    <property type="entry name" value="WHD_LYAR"/>
</dbReference>
<feature type="domain" description="Zinc finger C2H2 LYAR-type" evidence="13">
    <location>
        <begin position="31"/>
        <end position="58"/>
    </location>
</feature>
<organism evidence="15 16">
    <name type="scientific">Oncorhynchus tshawytscha</name>
    <name type="common">Chinook salmon</name>
    <name type="synonym">Salmo tshawytscha</name>
    <dbReference type="NCBI Taxonomy" id="74940"/>
    <lineage>
        <taxon>Eukaryota</taxon>
        <taxon>Metazoa</taxon>
        <taxon>Chordata</taxon>
        <taxon>Craniata</taxon>
        <taxon>Vertebrata</taxon>
        <taxon>Euteleostomi</taxon>
        <taxon>Actinopterygii</taxon>
        <taxon>Neopterygii</taxon>
        <taxon>Teleostei</taxon>
        <taxon>Protacanthopterygii</taxon>
        <taxon>Salmoniformes</taxon>
        <taxon>Salmonidae</taxon>
        <taxon>Salmoninae</taxon>
        <taxon>Oncorhynchus</taxon>
    </lineage>
</organism>
<feature type="compositionally biased region" description="Basic and acidic residues" evidence="12">
    <location>
        <begin position="229"/>
        <end position="238"/>
    </location>
</feature>
<dbReference type="FunFam" id="3.30.1490.490:FF:000001">
    <property type="entry name" value="cell growth-regulating nucleolar protein-like"/>
    <property type="match status" value="1"/>
</dbReference>
<keyword evidence="8" id="KW-0539">Nucleus</keyword>
<evidence type="ECO:0000256" key="5">
    <source>
        <dbReference type="ARBA" id="ARBA00022771"/>
    </source>
</evidence>
<dbReference type="GO" id="GO:0006364">
    <property type="term" value="P:rRNA processing"/>
    <property type="evidence" value="ECO:0007669"/>
    <property type="project" value="TreeGrafter"/>
</dbReference>
<dbReference type="GO" id="GO:0008270">
    <property type="term" value="F:zinc ion binding"/>
    <property type="evidence" value="ECO:0007669"/>
    <property type="project" value="UniProtKB-KW"/>
</dbReference>
<evidence type="ECO:0000259" key="14">
    <source>
        <dbReference type="Pfam" id="PF25879"/>
    </source>
</evidence>
<dbReference type="PANTHER" id="PTHR13100:SF10">
    <property type="entry name" value="CELL GROWTH-REGULATING NUCLEOLAR PROTEIN"/>
    <property type="match status" value="1"/>
</dbReference>
<dbReference type="AlphaFoldDB" id="A0A8C8CT94"/>
<reference evidence="15" key="1">
    <citation type="submission" date="2025-08" db="UniProtKB">
        <authorList>
            <consortium name="Ensembl"/>
        </authorList>
    </citation>
    <scope>IDENTIFICATION</scope>
</reference>
<dbReference type="InterPro" id="IPR039999">
    <property type="entry name" value="LYAR"/>
</dbReference>
<evidence type="ECO:0000256" key="4">
    <source>
        <dbReference type="ARBA" id="ARBA00022737"/>
    </source>
</evidence>
<feature type="compositionally biased region" description="Basic residues" evidence="12">
    <location>
        <begin position="219"/>
        <end position="228"/>
    </location>
</feature>
<evidence type="ECO:0000256" key="6">
    <source>
        <dbReference type="ARBA" id="ARBA00022833"/>
    </source>
</evidence>
<keyword evidence="16" id="KW-1185">Reference proteome</keyword>
<evidence type="ECO:0000256" key="11">
    <source>
        <dbReference type="PROSITE-ProRule" id="PRU01145"/>
    </source>
</evidence>
<proteinExistence type="predicted"/>
<dbReference type="PANTHER" id="PTHR13100">
    <property type="entry name" value="CELL GROWTH-REGULATING NUCLEOLAR PROTEIN LYAR"/>
    <property type="match status" value="1"/>
</dbReference>
<feature type="compositionally biased region" description="Basic residues" evidence="12">
    <location>
        <begin position="184"/>
        <end position="203"/>
    </location>
</feature>
<accession>A0A8C8CT94</accession>
<name>A0A8C8CT94_ONCTS</name>
<feature type="domain" description="Cell growth-regulating nucleolar protein-like winged helix" evidence="14">
    <location>
        <begin position="281"/>
        <end position="341"/>
    </location>
</feature>